<keyword evidence="1" id="KW-0472">Membrane</keyword>
<dbReference type="RefSeq" id="WP_167527683.1">
    <property type="nucleotide sequence ID" value="NZ_AP021874.1"/>
</dbReference>
<feature type="domain" description="Putative zinc-finger" evidence="2">
    <location>
        <begin position="3"/>
        <end position="37"/>
    </location>
</feature>
<evidence type="ECO:0000259" key="2">
    <source>
        <dbReference type="Pfam" id="PF13490"/>
    </source>
</evidence>
<dbReference type="AlphaFoldDB" id="A0A5K7YHR6"/>
<evidence type="ECO:0000313" key="3">
    <source>
        <dbReference type="EMBL" id="BBO67955.1"/>
    </source>
</evidence>
<dbReference type="InterPro" id="IPR041916">
    <property type="entry name" value="Anti_sigma_zinc_sf"/>
</dbReference>
<evidence type="ECO:0000313" key="4">
    <source>
        <dbReference type="Proteomes" id="UP000427906"/>
    </source>
</evidence>
<keyword evidence="1" id="KW-0812">Transmembrane</keyword>
<dbReference type="Pfam" id="PF13490">
    <property type="entry name" value="zf-HC2"/>
    <property type="match status" value="1"/>
</dbReference>
<organism evidence="3 4">
    <name type="scientific">Desulfosarcina alkanivorans</name>
    <dbReference type="NCBI Taxonomy" id="571177"/>
    <lineage>
        <taxon>Bacteria</taxon>
        <taxon>Pseudomonadati</taxon>
        <taxon>Thermodesulfobacteriota</taxon>
        <taxon>Desulfobacteria</taxon>
        <taxon>Desulfobacterales</taxon>
        <taxon>Desulfosarcinaceae</taxon>
        <taxon>Desulfosarcina</taxon>
    </lineage>
</organism>
<keyword evidence="1" id="KW-1133">Transmembrane helix</keyword>
<evidence type="ECO:0000256" key="1">
    <source>
        <dbReference type="SAM" id="Phobius"/>
    </source>
</evidence>
<dbReference type="InterPro" id="IPR027383">
    <property type="entry name" value="Znf_put"/>
</dbReference>
<protein>
    <recommendedName>
        <fullName evidence="2">Putative zinc-finger domain-containing protein</fullName>
    </recommendedName>
</protein>
<gene>
    <name evidence="3" type="ORF">DSCA_18850</name>
</gene>
<accession>A0A5K7YHR6</accession>
<dbReference type="KEGG" id="dalk:DSCA_18850"/>
<reference evidence="3 4" key="1">
    <citation type="submission" date="2019-11" db="EMBL/GenBank/DDBJ databases">
        <title>Comparative genomics of hydrocarbon-degrading Desulfosarcina strains.</title>
        <authorList>
            <person name="Watanabe M."/>
            <person name="Kojima H."/>
            <person name="Fukui M."/>
        </authorList>
    </citation>
    <scope>NUCLEOTIDE SEQUENCE [LARGE SCALE GENOMIC DNA]</scope>
    <source>
        <strain evidence="3 4">PL12</strain>
    </source>
</reference>
<sequence>MQCFEIRKRLNAWVDNELPLHDAEEVACHLKNCLSCRLAAKDIQEIVDSMDALPAIHAPVTLSRKTLRSFRVNFEKPGMAEWWQGLSLAMRGAVFGVVLAGLLCGAMLGTSIYSLGPDSQANPYRAVYASKGILP</sequence>
<keyword evidence="4" id="KW-1185">Reference proteome</keyword>
<name>A0A5K7YHR6_9BACT</name>
<proteinExistence type="predicted"/>
<dbReference type="Proteomes" id="UP000427906">
    <property type="component" value="Chromosome"/>
</dbReference>
<dbReference type="Gene3D" id="1.10.10.1320">
    <property type="entry name" value="Anti-sigma factor, zinc-finger domain"/>
    <property type="match status" value="1"/>
</dbReference>
<dbReference type="EMBL" id="AP021874">
    <property type="protein sequence ID" value="BBO67955.1"/>
    <property type="molecule type" value="Genomic_DNA"/>
</dbReference>
<feature type="transmembrane region" description="Helical" evidence="1">
    <location>
        <begin position="93"/>
        <end position="115"/>
    </location>
</feature>